<feature type="compositionally biased region" description="Polar residues" evidence="1">
    <location>
        <begin position="261"/>
        <end position="275"/>
    </location>
</feature>
<keyword evidence="4" id="KW-1185">Reference proteome</keyword>
<reference evidence="3" key="1">
    <citation type="journal article" date="2023" name="Mol. Biol. Evol.">
        <title>Third-Generation Sequencing Reveals the Adaptive Role of the Epigenome in Three Deep-Sea Polychaetes.</title>
        <authorList>
            <person name="Perez M."/>
            <person name="Aroh O."/>
            <person name="Sun Y."/>
            <person name="Lan Y."/>
            <person name="Juniper S.K."/>
            <person name="Young C.R."/>
            <person name="Angers B."/>
            <person name="Qian P.Y."/>
        </authorList>
    </citation>
    <scope>NUCLEOTIDE SEQUENCE</scope>
    <source>
        <strain evidence="3">P08H-3</strain>
    </source>
</reference>
<feature type="region of interest" description="Disordered" evidence="1">
    <location>
        <begin position="176"/>
        <end position="277"/>
    </location>
</feature>
<feature type="compositionally biased region" description="Basic and acidic residues" evidence="1">
    <location>
        <begin position="242"/>
        <end position="259"/>
    </location>
</feature>
<organism evidence="3 4">
    <name type="scientific">Paralvinella palmiformis</name>
    <dbReference type="NCBI Taxonomy" id="53620"/>
    <lineage>
        <taxon>Eukaryota</taxon>
        <taxon>Metazoa</taxon>
        <taxon>Spiralia</taxon>
        <taxon>Lophotrochozoa</taxon>
        <taxon>Annelida</taxon>
        <taxon>Polychaeta</taxon>
        <taxon>Sedentaria</taxon>
        <taxon>Canalipalpata</taxon>
        <taxon>Terebellida</taxon>
        <taxon>Terebelliformia</taxon>
        <taxon>Alvinellidae</taxon>
        <taxon>Paralvinella</taxon>
    </lineage>
</organism>
<evidence type="ECO:0000256" key="2">
    <source>
        <dbReference type="SAM" id="SignalP"/>
    </source>
</evidence>
<keyword evidence="2" id="KW-0732">Signal</keyword>
<gene>
    <name evidence="3" type="ORF">LSH36_119g03059</name>
</gene>
<evidence type="ECO:0000256" key="1">
    <source>
        <dbReference type="SAM" id="MobiDB-lite"/>
    </source>
</evidence>
<dbReference type="EMBL" id="JAODUP010000119">
    <property type="protein sequence ID" value="KAK2161265.1"/>
    <property type="molecule type" value="Genomic_DNA"/>
</dbReference>
<proteinExistence type="predicted"/>
<evidence type="ECO:0000313" key="4">
    <source>
        <dbReference type="Proteomes" id="UP001208570"/>
    </source>
</evidence>
<dbReference type="Proteomes" id="UP001208570">
    <property type="component" value="Unassembled WGS sequence"/>
</dbReference>
<comment type="caution">
    <text evidence="3">The sequence shown here is derived from an EMBL/GenBank/DDBJ whole genome shotgun (WGS) entry which is preliminary data.</text>
</comment>
<evidence type="ECO:0000313" key="3">
    <source>
        <dbReference type="EMBL" id="KAK2161265.1"/>
    </source>
</evidence>
<sequence length="343" mass="38226">MDFTPRAFKMMRIVVVVCLLVDILPRDMLACSPTQELSLREKVMKADVLLLGEVLRLHKEPRIPGNAYTAEMKIYCVLKAPRNIPVTAIHNISEAGVIDGRCYSVNLEVNKQYIILGYTVGEDIRPYDDGIEATAENIHQVSLVCGMSPRLPIGIAPSESRCPMHVDEQGCIINTPVGNDANYHDYNTDSGYERHEVNENSSDFDREHGDYAGDKRNHGSDPEHDIDDQKSERDDVDDENEVKEYDEARLRSSKVDATKSRGVTNSTNEQSSSSPVPVVMETEHTELHNLLNIFGTKAAGPTPSRQEKDLCWSPALSQTIQGAAVNRINHDVTRNLGPTLDKK</sequence>
<protein>
    <submittedName>
        <fullName evidence="3">Uncharacterized protein</fullName>
    </submittedName>
</protein>
<feature type="signal peptide" evidence="2">
    <location>
        <begin position="1"/>
        <end position="30"/>
    </location>
</feature>
<dbReference type="AlphaFoldDB" id="A0AAD9JZV1"/>
<feature type="compositionally biased region" description="Basic and acidic residues" evidence="1">
    <location>
        <begin position="182"/>
        <end position="233"/>
    </location>
</feature>
<name>A0AAD9JZV1_9ANNE</name>
<accession>A0AAD9JZV1</accession>
<feature type="chain" id="PRO_5042179811" evidence="2">
    <location>
        <begin position="31"/>
        <end position="343"/>
    </location>
</feature>